<dbReference type="AlphaFoldDB" id="A0A084WP41"/>
<dbReference type="EMBL" id="ATLV01024879">
    <property type="status" value="NOT_ANNOTATED_CDS"/>
    <property type="molecule type" value="Genomic_DNA"/>
</dbReference>
<evidence type="ECO:0000313" key="3">
    <source>
        <dbReference type="Proteomes" id="UP000030765"/>
    </source>
</evidence>
<protein>
    <submittedName>
        <fullName evidence="1 2">DNA ligase</fullName>
    </submittedName>
</protein>
<dbReference type="GO" id="GO:0016874">
    <property type="term" value="F:ligase activity"/>
    <property type="evidence" value="ECO:0007669"/>
    <property type="project" value="UniProtKB-KW"/>
</dbReference>
<reference evidence="1 3" key="1">
    <citation type="journal article" date="2014" name="BMC Genomics">
        <title>Genome sequence of Anopheles sinensis provides insight into genetics basis of mosquito competence for malaria parasites.</title>
        <authorList>
            <person name="Zhou D."/>
            <person name="Zhang D."/>
            <person name="Ding G."/>
            <person name="Shi L."/>
            <person name="Hou Q."/>
            <person name="Ye Y."/>
            <person name="Xu Y."/>
            <person name="Zhou H."/>
            <person name="Xiong C."/>
            <person name="Li S."/>
            <person name="Yu J."/>
            <person name="Hong S."/>
            <person name="Yu X."/>
            <person name="Zou P."/>
            <person name="Chen C."/>
            <person name="Chang X."/>
            <person name="Wang W."/>
            <person name="Lv Y."/>
            <person name="Sun Y."/>
            <person name="Ma L."/>
            <person name="Shen B."/>
            <person name="Zhu C."/>
        </authorList>
    </citation>
    <scope>NUCLEOTIDE SEQUENCE [LARGE SCALE GENOMIC DNA]</scope>
</reference>
<keyword evidence="1" id="KW-0436">Ligase</keyword>
<keyword evidence="3" id="KW-1185">Reference proteome</keyword>
<dbReference type="EMBL" id="KE525363">
    <property type="protein sequence ID" value="KFB51985.1"/>
    <property type="molecule type" value="Genomic_DNA"/>
</dbReference>
<evidence type="ECO:0000313" key="2">
    <source>
        <dbReference type="EnsemblMetazoa" id="ASIC020165-PA"/>
    </source>
</evidence>
<name>A0A084WP41_ANOSI</name>
<dbReference type="VEuPathDB" id="VectorBase:ASIC020165"/>
<sequence length="52" mass="5681">MRYSRLSPFSFTPSTQDNVYSSERPQSLELQASSAGRVVADAPSRLMMGLAS</sequence>
<dbReference type="Proteomes" id="UP000030765">
    <property type="component" value="Unassembled WGS sequence"/>
</dbReference>
<gene>
    <name evidence="1" type="ORF">ZHAS_00020165</name>
</gene>
<reference evidence="2" key="2">
    <citation type="submission" date="2020-05" db="UniProtKB">
        <authorList>
            <consortium name="EnsemblMetazoa"/>
        </authorList>
    </citation>
    <scope>IDENTIFICATION</scope>
</reference>
<proteinExistence type="predicted"/>
<accession>A0A084WP41</accession>
<organism evidence="1">
    <name type="scientific">Anopheles sinensis</name>
    <name type="common">Mosquito</name>
    <dbReference type="NCBI Taxonomy" id="74873"/>
    <lineage>
        <taxon>Eukaryota</taxon>
        <taxon>Metazoa</taxon>
        <taxon>Ecdysozoa</taxon>
        <taxon>Arthropoda</taxon>
        <taxon>Hexapoda</taxon>
        <taxon>Insecta</taxon>
        <taxon>Pterygota</taxon>
        <taxon>Neoptera</taxon>
        <taxon>Endopterygota</taxon>
        <taxon>Diptera</taxon>
        <taxon>Nematocera</taxon>
        <taxon>Culicoidea</taxon>
        <taxon>Culicidae</taxon>
        <taxon>Anophelinae</taxon>
        <taxon>Anopheles</taxon>
    </lineage>
</organism>
<evidence type="ECO:0000313" key="1">
    <source>
        <dbReference type="EMBL" id="KFB51985.1"/>
    </source>
</evidence>
<dbReference type="EnsemblMetazoa" id="ASIC020165-RA">
    <property type="protein sequence ID" value="ASIC020165-PA"/>
    <property type="gene ID" value="ASIC020165"/>
</dbReference>